<name>A0A0D3IV05_EMIH1</name>
<dbReference type="GeneID" id="17261240"/>
<evidence type="ECO:0000256" key="1">
    <source>
        <dbReference type="SAM" id="Phobius"/>
    </source>
</evidence>
<feature type="signal peptide" evidence="2">
    <location>
        <begin position="1"/>
        <end position="18"/>
    </location>
</feature>
<dbReference type="HOGENOM" id="CLU_1998560_0_0_1"/>
<dbReference type="PaxDb" id="2903-EOD15090"/>
<dbReference type="RefSeq" id="XP_005767519.1">
    <property type="nucleotide sequence ID" value="XM_005767462.1"/>
</dbReference>
<keyword evidence="4" id="KW-1185">Reference proteome</keyword>
<feature type="transmembrane region" description="Helical" evidence="1">
    <location>
        <begin position="102"/>
        <end position="123"/>
    </location>
</feature>
<accession>A0A0D3IV05</accession>
<feature type="chain" id="PRO_5044226576" description="ABC transmembrane type-1 domain-containing protein" evidence="2">
    <location>
        <begin position="19"/>
        <end position="125"/>
    </location>
</feature>
<keyword evidence="1" id="KW-1133">Transmembrane helix</keyword>
<protein>
    <recommendedName>
        <fullName evidence="5">ABC transmembrane type-1 domain-containing protein</fullName>
    </recommendedName>
</protein>
<dbReference type="EnsemblProtists" id="EOD15090">
    <property type="protein sequence ID" value="EOD15090"/>
    <property type="gene ID" value="EMIHUDRAFT_256521"/>
</dbReference>
<dbReference type="KEGG" id="ehx:EMIHUDRAFT_256521"/>
<dbReference type="Proteomes" id="UP000013827">
    <property type="component" value="Unassembled WGS sequence"/>
</dbReference>
<organism evidence="3 4">
    <name type="scientific">Emiliania huxleyi (strain CCMP1516)</name>
    <dbReference type="NCBI Taxonomy" id="280463"/>
    <lineage>
        <taxon>Eukaryota</taxon>
        <taxon>Haptista</taxon>
        <taxon>Haptophyta</taxon>
        <taxon>Prymnesiophyceae</taxon>
        <taxon>Isochrysidales</taxon>
        <taxon>Noelaerhabdaceae</taxon>
        <taxon>Emiliania</taxon>
    </lineage>
</organism>
<evidence type="ECO:0000313" key="3">
    <source>
        <dbReference type="EnsemblProtists" id="EOD15090"/>
    </source>
</evidence>
<evidence type="ECO:0000256" key="2">
    <source>
        <dbReference type="SAM" id="SignalP"/>
    </source>
</evidence>
<keyword evidence="2" id="KW-0732">Signal</keyword>
<feature type="transmembrane region" description="Helical" evidence="1">
    <location>
        <begin position="52"/>
        <end position="74"/>
    </location>
</feature>
<evidence type="ECO:0000313" key="4">
    <source>
        <dbReference type="Proteomes" id="UP000013827"/>
    </source>
</evidence>
<proteinExistence type="predicted"/>
<reference evidence="4" key="1">
    <citation type="journal article" date="2013" name="Nature">
        <title>Pan genome of the phytoplankton Emiliania underpins its global distribution.</title>
        <authorList>
            <person name="Read B.A."/>
            <person name="Kegel J."/>
            <person name="Klute M.J."/>
            <person name="Kuo A."/>
            <person name="Lefebvre S.C."/>
            <person name="Maumus F."/>
            <person name="Mayer C."/>
            <person name="Miller J."/>
            <person name="Monier A."/>
            <person name="Salamov A."/>
            <person name="Young J."/>
            <person name="Aguilar M."/>
            <person name="Claverie J.M."/>
            <person name="Frickenhaus S."/>
            <person name="Gonzalez K."/>
            <person name="Herman E.K."/>
            <person name="Lin Y.C."/>
            <person name="Napier J."/>
            <person name="Ogata H."/>
            <person name="Sarno A.F."/>
            <person name="Shmutz J."/>
            <person name="Schroeder D."/>
            <person name="de Vargas C."/>
            <person name="Verret F."/>
            <person name="von Dassow P."/>
            <person name="Valentin K."/>
            <person name="Van de Peer Y."/>
            <person name="Wheeler G."/>
            <person name="Dacks J.B."/>
            <person name="Delwiche C.F."/>
            <person name="Dyhrman S.T."/>
            <person name="Glockner G."/>
            <person name="John U."/>
            <person name="Richards T."/>
            <person name="Worden A.Z."/>
            <person name="Zhang X."/>
            <person name="Grigoriev I.V."/>
            <person name="Allen A.E."/>
            <person name="Bidle K."/>
            <person name="Borodovsky M."/>
            <person name="Bowler C."/>
            <person name="Brownlee C."/>
            <person name="Cock J.M."/>
            <person name="Elias M."/>
            <person name="Gladyshev V.N."/>
            <person name="Groth M."/>
            <person name="Guda C."/>
            <person name="Hadaegh A."/>
            <person name="Iglesias-Rodriguez M.D."/>
            <person name="Jenkins J."/>
            <person name="Jones B.M."/>
            <person name="Lawson T."/>
            <person name="Leese F."/>
            <person name="Lindquist E."/>
            <person name="Lobanov A."/>
            <person name="Lomsadze A."/>
            <person name="Malik S.B."/>
            <person name="Marsh M.E."/>
            <person name="Mackinder L."/>
            <person name="Mock T."/>
            <person name="Mueller-Roeber B."/>
            <person name="Pagarete A."/>
            <person name="Parker M."/>
            <person name="Probert I."/>
            <person name="Quesneville H."/>
            <person name="Raines C."/>
            <person name="Rensing S.A."/>
            <person name="Riano-Pachon D.M."/>
            <person name="Richier S."/>
            <person name="Rokitta S."/>
            <person name="Shiraiwa Y."/>
            <person name="Soanes D.M."/>
            <person name="van der Giezen M."/>
            <person name="Wahlund T.M."/>
            <person name="Williams B."/>
            <person name="Wilson W."/>
            <person name="Wolfe G."/>
            <person name="Wurch L.L."/>
        </authorList>
    </citation>
    <scope>NUCLEOTIDE SEQUENCE</scope>
</reference>
<evidence type="ECO:0008006" key="5">
    <source>
        <dbReference type="Google" id="ProtNLM"/>
    </source>
</evidence>
<keyword evidence="1" id="KW-0472">Membrane</keyword>
<keyword evidence="1" id="KW-0812">Transmembrane</keyword>
<reference evidence="3" key="2">
    <citation type="submission" date="2024-10" db="UniProtKB">
        <authorList>
            <consortium name="EnsemblProtists"/>
        </authorList>
    </citation>
    <scope>IDENTIFICATION</scope>
</reference>
<sequence length="125" mass="12874">MSLTRLLCVAIAAAVANSLGPMPRPPIPAQRLRSPPSPQLVAASPAVVGAKLLTASAIGVGIVTSFMAPATALASKLFDERYKANLNAALADVLRRDPRENFIASFVSSIVKAVTIVPLVTVATA</sequence>
<dbReference type="AlphaFoldDB" id="A0A0D3IV05"/>